<dbReference type="GO" id="GO:0006302">
    <property type="term" value="P:double-strand break repair"/>
    <property type="evidence" value="ECO:0007669"/>
    <property type="project" value="TreeGrafter"/>
</dbReference>
<dbReference type="InterPro" id="IPR036397">
    <property type="entry name" value="RNaseH_sf"/>
</dbReference>
<evidence type="ECO:0000256" key="5">
    <source>
        <dbReference type="ARBA" id="ARBA00022618"/>
    </source>
</evidence>
<evidence type="ECO:0000256" key="12">
    <source>
        <dbReference type="ARBA" id="ARBA00023204"/>
    </source>
</evidence>
<keyword evidence="12" id="KW-0234">DNA repair</keyword>
<evidence type="ECO:0000256" key="9">
    <source>
        <dbReference type="ARBA" id="ARBA00022776"/>
    </source>
</evidence>
<dbReference type="Proteomes" id="UP001291623">
    <property type="component" value="Unassembled WGS sequence"/>
</dbReference>
<organism evidence="20 21">
    <name type="scientific">Anisodus tanguticus</name>
    <dbReference type="NCBI Taxonomy" id="243964"/>
    <lineage>
        <taxon>Eukaryota</taxon>
        <taxon>Viridiplantae</taxon>
        <taxon>Streptophyta</taxon>
        <taxon>Embryophyta</taxon>
        <taxon>Tracheophyta</taxon>
        <taxon>Spermatophyta</taxon>
        <taxon>Magnoliopsida</taxon>
        <taxon>eudicotyledons</taxon>
        <taxon>Gunneridae</taxon>
        <taxon>Pentapetalae</taxon>
        <taxon>asterids</taxon>
        <taxon>lamiids</taxon>
        <taxon>Solanales</taxon>
        <taxon>Solanaceae</taxon>
        <taxon>Solanoideae</taxon>
        <taxon>Hyoscyameae</taxon>
        <taxon>Anisodus</taxon>
    </lineage>
</organism>
<evidence type="ECO:0000256" key="10">
    <source>
        <dbReference type="ARBA" id="ARBA00022786"/>
    </source>
</evidence>
<keyword evidence="21" id="KW-1185">Reference proteome</keyword>
<keyword evidence="4" id="KW-0963">Cytoplasm</keyword>
<evidence type="ECO:0000256" key="6">
    <source>
        <dbReference type="ARBA" id="ARBA00022703"/>
    </source>
</evidence>
<gene>
    <name evidence="20" type="ORF">RND71_031745</name>
</gene>
<evidence type="ECO:0000259" key="19">
    <source>
        <dbReference type="PROSITE" id="PS50994"/>
    </source>
</evidence>
<reference evidence="20" key="1">
    <citation type="submission" date="2023-12" db="EMBL/GenBank/DDBJ databases">
        <title>Genome assembly of Anisodus tanguticus.</title>
        <authorList>
            <person name="Wang Y.-J."/>
        </authorList>
    </citation>
    <scope>NUCLEOTIDE SEQUENCE</scope>
    <source>
        <strain evidence="20">KB-2021</strain>
        <tissue evidence="20">Leaf</tissue>
    </source>
</reference>
<evidence type="ECO:0000256" key="8">
    <source>
        <dbReference type="ARBA" id="ARBA00022763"/>
    </source>
</evidence>
<name>A0AAE1RC97_9SOLA</name>
<sequence length="336" mass="38661">MTYNAEKLVKIYIREIVRLHGVPISIISDWGTQFTSHFWRTLQRELGTHLDLSITFHPQIDSQSERTIQVLEDMLRPCVIDFGRHWDQHLPLTEVAGHRSVLGVQWRIYDIFHYWCLVSAAVAPTSAPAGPPQRRVGSPKRKIGNWEVPPRRSRVRCGEFPGLRQTIPGDSSLGPSALLSVNRGMCLNDQGLKTEQLISPTRFYPRREQIAPTREPSESWGVSSVRHTVVRIYIQKIIIREGGKNTGLLGRFSVVIPFCLDYIKWDVIYNAVYPLAAPNIIFGPEDEKFRSYHALGDASYSKELYKAYQKKRVEEVDDDRLKFEIRTMLSRELKCD</sequence>
<dbReference type="PANTHER" id="PTHR15189">
    <property type="entry name" value="BRISC AND BRCA1-A COMPLEX MEMBER 2"/>
    <property type="match status" value="1"/>
</dbReference>
<evidence type="ECO:0000256" key="7">
    <source>
        <dbReference type="ARBA" id="ARBA00022737"/>
    </source>
</evidence>
<dbReference type="InterPro" id="IPR001584">
    <property type="entry name" value="Integrase_cat-core"/>
</dbReference>
<evidence type="ECO:0000256" key="11">
    <source>
        <dbReference type="ARBA" id="ARBA00022853"/>
    </source>
</evidence>
<keyword evidence="6" id="KW-0053">Apoptosis</keyword>
<dbReference type="SUPFAM" id="SSF53098">
    <property type="entry name" value="Ribonuclease H-like"/>
    <property type="match status" value="1"/>
</dbReference>
<evidence type="ECO:0000313" key="20">
    <source>
        <dbReference type="EMBL" id="KAK4348990.1"/>
    </source>
</evidence>
<keyword evidence="10" id="KW-0833">Ubl conjugation pathway</keyword>
<dbReference type="GO" id="GO:0005737">
    <property type="term" value="C:cytoplasm"/>
    <property type="evidence" value="ECO:0007669"/>
    <property type="project" value="UniProtKB-SubCell"/>
</dbReference>
<keyword evidence="9" id="KW-0498">Mitosis</keyword>
<feature type="region of interest" description="Disordered" evidence="18">
    <location>
        <begin position="124"/>
        <end position="146"/>
    </location>
</feature>
<evidence type="ECO:0000256" key="18">
    <source>
        <dbReference type="SAM" id="MobiDB-lite"/>
    </source>
</evidence>
<dbReference type="GO" id="GO:0006325">
    <property type="term" value="P:chromatin organization"/>
    <property type="evidence" value="ECO:0007669"/>
    <property type="project" value="UniProtKB-KW"/>
</dbReference>
<dbReference type="InterPro" id="IPR012337">
    <property type="entry name" value="RNaseH-like_sf"/>
</dbReference>
<evidence type="ECO:0000256" key="2">
    <source>
        <dbReference type="ARBA" id="ARBA00004496"/>
    </source>
</evidence>
<dbReference type="Gene3D" id="3.30.420.10">
    <property type="entry name" value="Ribonuclease H-like superfamily/Ribonuclease H"/>
    <property type="match status" value="1"/>
</dbReference>
<dbReference type="Pfam" id="PF06113">
    <property type="entry name" value="BRE"/>
    <property type="match status" value="1"/>
</dbReference>
<keyword evidence="8" id="KW-0227">DNA damage</keyword>
<keyword evidence="11" id="KW-0156">Chromatin regulator</keyword>
<dbReference type="GO" id="GO:0003676">
    <property type="term" value="F:nucleic acid binding"/>
    <property type="evidence" value="ECO:0007669"/>
    <property type="project" value="InterPro"/>
</dbReference>
<feature type="domain" description="Integrase catalytic" evidence="19">
    <location>
        <begin position="1"/>
        <end position="76"/>
    </location>
</feature>
<comment type="similarity">
    <text evidence="15">Belongs to the BABAM2 family.</text>
</comment>
<evidence type="ECO:0000256" key="16">
    <source>
        <dbReference type="ARBA" id="ARBA00032491"/>
    </source>
</evidence>
<dbReference type="GO" id="GO:0015074">
    <property type="term" value="P:DNA integration"/>
    <property type="evidence" value="ECO:0007669"/>
    <property type="project" value="InterPro"/>
</dbReference>
<keyword evidence="7" id="KW-0677">Repeat</keyword>
<comment type="subcellular location">
    <subcellularLocation>
        <location evidence="2">Cytoplasm</location>
    </subcellularLocation>
    <subcellularLocation>
        <location evidence="1">Nucleus</location>
    </subcellularLocation>
</comment>
<evidence type="ECO:0000256" key="1">
    <source>
        <dbReference type="ARBA" id="ARBA00004123"/>
    </source>
</evidence>
<evidence type="ECO:0000256" key="17">
    <source>
        <dbReference type="ARBA" id="ARBA00032630"/>
    </source>
</evidence>
<proteinExistence type="inferred from homology"/>
<evidence type="ECO:0000256" key="4">
    <source>
        <dbReference type="ARBA" id="ARBA00022490"/>
    </source>
</evidence>
<evidence type="ECO:0000256" key="13">
    <source>
        <dbReference type="ARBA" id="ARBA00023242"/>
    </source>
</evidence>
<keyword evidence="14" id="KW-0131">Cell cycle</keyword>
<protein>
    <recommendedName>
        <fullName evidence="3">BRISC and BRCA1-A complex member 2</fullName>
    </recommendedName>
    <alternativeName>
        <fullName evidence="16">BRCA1-A complex subunit BRE</fullName>
    </alternativeName>
    <alternativeName>
        <fullName evidence="17">BRCA1/BRCA2-containing complex subunit 45</fullName>
    </alternativeName>
</protein>
<dbReference type="AlphaFoldDB" id="A0AAE1RC97"/>
<dbReference type="InterPro" id="IPR010358">
    <property type="entry name" value="BRE"/>
</dbReference>
<accession>A0AAE1RC97</accession>
<evidence type="ECO:0000256" key="14">
    <source>
        <dbReference type="ARBA" id="ARBA00023306"/>
    </source>
</evidence>
<evidence type="ECO:0000313" key="21">
    <source>
        <dbReference type="Proteomes" id="UP001291623"/>
    </source>
</evidence>
<keyword evidence="13" id="KW-0539">Nucleus</keyword>
<dbReference type="PROSITE" id="PS50994">
    <property type="entry name" value="INTEGRASE"/>
    <property type="match status" value="1"/>
</dbReference>
<dbReference type="GO" id="GO:0051301">
    <property type="term" value="P:cell division"/>
    <property type="evidence" value="ECO:0007669"/>
    <property type="project" value="UniProtKB-KW"/>
</dbReference>
<dbReference type="EMBL" id="JAVYJV010000017">
    <property type="protein sequence ID" value="KAK4348990.1"/>
    <property type="molecule type" value="Genomic_DNA"/>
</dbReference>
<keyword evidence="5" id="KW-0132">Cell division</keyword>
<evidence type="ECO:0000256" key="15">
    <source>
        <dbReference type="ARBA" id="ARBA00025766"/>
    </source>
</evidence>
<evidence type="ECO:0000256" key="3">
    <source>
        <dbReference type="ARBA" id="ARBA00019438"/>
    </source>
</evidence>
<dbReference type="PANTHER" id="PTHR15189:SF7">
    <property type="entry name" value="BRISC AND BRCA1-A COMPLEX MEMBER 2"/>
    <property type="match status" value="1"/>
</dbReference>
<dbReference type="GO" id="GO:0070552">
    <property type="term" value="C:BRISC complex"/>
    <property type="evidence" value="ECO:0007669"/>
    <property type="project" value="InterPro"/>
</dbReference>
<comment type="caution">
    <text evidence="20">The sequence shown here is derived from an EMBL/GenBank/DDBJ whole genome shotgun (WGS) entry which is preliminary data.</text>
</comment>